<proteinExistence type="predicted"/>
<dbReference type="AlphaFoldDB" id="A0A1K2FAG5"/>
<keyword evidence="2" id="KW-0238">DNA-binding</keyword>
<dbReference type="GO" id="GO:0003677">
    <property type="term" value="F:DNA binding"/>
    <property type="evidence" value="ECO:0007669"/>
    <property type="project" value="UniProtKB-KW"/>
</dbReference>
<evidence type="ECO:0000259" key="1">
    <source>
        <dbReference type="Pfam" id="PF13518"/>
    </source>
</evidence>
<organism evidence="2 3">
    <name type="scientific">Streptomyces atratus</name>
    <dbReference type="NCBI Taxonomy" id="1893"/>
    <lineage>
        <taxon>Bacteria</taxon>
        <taxon>Bacillati</taxon>
        <taxon>Actinomycetota</taxon>
        <taxon>Actinomycetes</taxon>
        <taxon>Kitasatosporales</taxon>
        <taxon>Streptomycetaceae</taxon>
        <taxon>Streptomyces</taxon>
    </lineage>
</organism>
<dbReference type="STRING" id="1893.SAMN02787144_105216"/>
<evidence type="ECO:0000313" key="3">
    <source>
        <dbReference type="Proteomes" id="UP000181909"/>
    </source>
</evidence>
<dbReference type="InterPro" id="IPR009057">
    <property type="entry name" value="Homeodomain-like_sf"/>
</dbReference>
<dbReference type="RefSeq" id="WP_256260403.1">
    <property type="nucleotide sequence ID" value="NZ_FPJO01000052.1"/>
</dbReference>
<protein>
    <submittedName>
        <fullName evidence="2">Homeodomain-like domain-containing protein</fullName>
    </submittedName>
</protein>
<dbReference type="EMBL" id="FPJO01000052">
    <property type="protein sequence ID" value="SFY44743.1"/>
    <property type="molecule type" value="Genomic_DNA"/>
</dbReference>
<gene>
    <name evidence="2" type="ORF">SAMN02787144_105216</name>
</gene>
<reference evidence="2 3" key="1">
    <citation type="submission" date="2016-11" db="EMBL/GenBank/DDBJ databases">
        <authorList>
            <person name="Jaros S."/>
            <person name="Januszkiewicz K."/>
            <person name="Wedrychowicz H."/>
        </authorList>
    </citation>
    <scope>NUCLEOTIDE SEQUENCE [LARGE SCALE GENOMIC DNA]</scope>
    <source>
        <strain evidence="2 3">OK807</strain>
    </source>
</reference>
<dbReference type="InterPro" id="IPR055247">
    <property type="entry name" value="InsJ-like_HTH"/>
</dbReference>
<keyword evidence="2" id="KW-0371">Homeobox</keyword>
<dbReference type="Proteomes" id="UP000181909">
    <property type="component" value="Unassembled WGS sequence"/>
</dbReference>
<evidence type="ECO:0000313" key="2">
    <source>
        <dbReference type="EMBL" id="SFY44743.1"/>
    </source>
</evidence>
<feature type="domain" description="Insertion element IS150 protein InsJ-like helix-turn-helix" evidence="1">
    <location>
        <begin position="22"/>
        <end position="73"/>
    </location>
</feature>
<dbReference type="Pfam" id="PF13518">
    <property type="entry name" value="HTH_28"/>
    <property type="match status" value="1"/>
</dbReference>
<feature type="non-terminal residue" evidence="2">
    <location>
        <position position="1"/>
    </location>
</feature>
<accession>A0A1K2FAG5</accession>
<dbReference type="SUPFAM" id="SSF46689">
    <property type="entry name" value="Homeodomain-like"/>
    <property type="match status" value="1"/>
</dbReference>
<name>A0A1K2FAG5_STRAR</name>
<sequence>EQIDELRELAGSRHAPADVVLRARLVLWAAEGRRRKDIAELAGVAPNTVDRAKVRYLAGGIAQLASRKPGRGRALSRCRGYRRLAVRQTPIPPTT</sequence>